<protein>
    <submittedName>
        <fullName evidence="4">GNAT family N-acetyltransferase</fullName>
    </submittedName>
</protein>
<keyword evidence="5" id="KW-1185">Reference proteome</keyword>
<dbReference type="AlphaFoldDB" id="A0A3M7TNR9"/>
<evidence type="ECO:0000313" key="4">
    <source>
        <dbReference type="EMBL" id="RNA66894.1"/>
    </source>
</evidence>
<dbReference type="EMBL" id="RHIB01000003">
    <property type="protein sequence ID" value="RNA66894.1"/>
    <property type="molecule type" value="Genomic_DNA"/>
</dbReference>
<dbReference type="OrthoDB" id="9773249at2"/>
<dbReference type="SUPFAM" id="SSF55729">
    <property type="entry name" value="Acyl-CoA N-acyltransferases (Nat)"/>
    <property type="match status" value="1"/>
</dbReference>
<accession>A0A3M7TNR9</accession>
<evidence type="ECO:0000259" key="3">
    <source>
        <dbReference type="PROSITE" id="PS51186"/>
    </source>
</evidence>
<evidence type="ECO:0000256" key="2">
    <source>
        <dbReference type="ARBA" id="ARBA00023315"/>
    </source>
</evidence>
<dbReference type="Pfam" id="PF00583">
    <property type="entry name" value="Acetyltransf_1"/>
    <property type="match status" value="1"/>
</dbReference>
<dbReference type="InterPro" id="IPR000182">
    <property type="entry name" value="GNAT_dom"/>
</dbReference>
<name>A0A3M7TNR9_9BACI</name>
<feature type="domain" description="N-acetyltransferase" evidence="3">
    <location>
        <begin position="1"/>
        <end position="165"/>
    </location>
</feature>
<organism evidence="4 5">
    <name type="scientific">Alteribacter keqinensis</name>
    <dbReference type="NCBI Taxonomy" id="2483800"/>
    <lineage>
        <taxon>Bacteria</taxon>
        <taxon>Bacillati</taxon>
        <taxon>Bacillota</taxon>
        <taxon>Bacilli</taxon>
        <taxon>Bacillales</taxon>
        <taxon>Bacillaceae</taxon>
        <taxon>Alteribacter</taxon>
    </lineage>
</organism>
<sequence length="165" mass="18545">MIIRIAKQDDAEKLIDLIRQVESEADFMLMEAGERNTTAEQQRKQIEHLERQTNSTILVAEDAGTLAGYLFAIGGSAKRTKHAAYLVIGILKAYRGQGVGTRLFQEVEKWARDNNVSRLELTAVTENKAGVALYKKSGFDVEGMKRQTLLINGEYYDEYVMGKVL</sequence>
<comment type="caution">
    <text evidence="4">The sequence shown here is derived from an EMBL/GenBank/DDBJ whole genome shotgun (WGS) entry which is preliminary data.</text>
</comment>
<evidence type="ECO:0000313" key="5">
    <source>
        <dbReference type="Proteomes" id="UP000278746"/>
    </source>
</evidence>
<dbReference type="RefSeq" id="WP_122900791.1">
    <property type="nucleotide sequence ID" value="NZ_RHIB01000003.1"/>
</dbReference>
<dbReference type="CDD" id="cd04301">
    <property type="entry name" value="NAT_SF"/>
    <property type="match status" value="1"/>
</dbReference>
<gene>
    <name evidence="4" type="ORF">EBO34_16970</name>
</gene>
<dbReference type="PANTHER" id="PTHR43877">
    <property type="entry name" value="AMINOALKYLPHOSPHONATE N-ACETYLTRANSFERASE-RELATED-RELATED"/>
    <property type="match status" value="1"/>
</dbReference>
<keyword evidence="1 4" id="KW-0808">Transferase</keyword>
<proteinExistence type="predicted"/>
<dbReference type="InterPro" id="IPR016181">
    <property type="entry name" value="Acyl_CoA_acyltransferase"/>
</dbReference>
<dbReference type="Proteomes" id="UP000278746">
    <property type="component" value="Unassembled WGS sequence"/>
</dbReference>
<dbReference type="PROSITE" id="PS51186">
    <property type="entry name" value="GNAT"/>
    <property type="match status" value="1"/>
</dbReference>
<dbReference type="GO" id="GO:0016747">
    <property type="term" value="F:acyltransferase activity, transferring groups other than amino-acyl groups"/>
    <property type="evidence" value="ECO:0007669"/>
    <property type="project" value="InterPro"/>
</dbReference>
<keyword evidence="2" id="KW-0012">Acyltransferase</keyword>
<dbReference type="InterPro" id="IPR050832">
    <property type="entry name" value="Bact_Acetyltransf"/>
</dbReference>
<reference evidence="4 5" key="1">
    <citation type="submission" date="2018-10" db="EMBL/GenBank/DDBJ databases">
        <title>Bacillus Keqinensis sp. nov., a moderately halophilic bacterium isolated from a saline-alkaline lake.</title>
        <authorList>
            <person name="Wang H."/>
        </authorList>
    </citation>
    <scope>NUCLEOTIDE SEQUENCE [LARGE SCALE GENOMIC DNA]</scope>
    <source>
        <strain evidence="4 5">KQ-3</strain>
    </source>
</reference>
<evidence type="ECO:0000256" key="1">
    <source>
        <dbReference type="ARBA" id="ARBA00022679"/>
    </source>
</evidence>
<dbReference type="Gene3D" id="3.40.630.30">
    <property type="match status" value="1"/>
</dbReference>